<dbReference type="AlphaFoldDB" id="A0A485LE79"/>
<evidence type="ECO:0000256" key="1">
    <source>
        <dbReference type="SAM" id="Coils"/>
    </source>
</evidence>
<organism evidence="4 5">
    <name type="scientific">Aphanomyces stellatus</name>
    <dbReference type="NCBI Taxonomy" id="120398"/>
    <lineage>
        <taxon>Eukaryota</taxon>
        <taxon>Sar</taxon>
        <taxon>Stramenopiles</taxon>
        <taxon>Oomycota</taxon>
        <taxon>Saprolegniomycetes</taxon>
        <taxon>Saprolegniales</taxon>
        <taxon>Verrucalvaceae</taxon>
        <taxon>Aphanomyces</taxon>
    </lineage>
</organism>
<evidence type="ECO:0000313" key="3">
    <source>
        <dbReference type="EMBL" id="KAF0688797.1"/>
    </source>
</evidence>
<name>A0A485LE79_9STRA</name>
<feature type="compositionally biased region" description="Polar residues" evidence="2">
    <location>
        <begin position="508"/>
        <end position="520"/>
    </location>
</feature>
<feature type="coiled-coil region" evidence="1">
    <location>
        <begin position="584"/>
        <end position="611"/>
    </location>
</feature>
<evidence type="ECO:0000256" key="2">
    <source>
        <dbReference type="SAM" id="MobiDB-lite"/>
    </source>
</evidence>
<protein>
    <submittedName>
        <fullName evidence="4">Aste57867_19618 protein</fullName>
    </submittedName>
</protein>
<evidence type="ECO:0000313" key="4">
    <source>
        <dbReference type="EMBL" id="VFT96318.1"/>
    </source>
</evidence>
<feature type="coiled-coil region" evidence="1">
    <location>
        <begin position="61"/>
        <end position="88"/>
    </location>
</feature>
<feature type="region of interest" description="Disordered" evidence="2">
    <location>
        <begin position="489"/>
        <end position="537"/>
    </location>
</feature>
<dbReference type="EMBL" id="CAADRA010006673">
    <property type="protein sequence ID" value="VFT96318.1"/>
    <property type="molecule type" value="Genomic_DNA"/>
</dbReference>
<keyword evidence="1" id="KW-0175">Coiled coil</keyword>
<sequence length="908" mass="103075">MAGRLLAGTTISPSKDVLGMKDTEEDMWASVCDLLHTTPSPPPPPSSSDDGLAPKPKRVRVYTNKAEVQQLEAEIKELQAQLVEAKRFAASKVDVCPWERAAAQQRVEKNKSLEENEQLHAAIRERGDYIERVQKLITKTPRWNTLPDVTTAAASTELDAPLPADPARRHAVIHALADQLYKRYQNILIQARAFDLRDDMYRGEPITLPHQEIGFQAVNHVNLPAPFQRMAAACWDVLSGVEAIPTSNFASDIDVWERVDPYTVYERFQTTQHGKTCHSNILRKWYEMDDRVVIVWRTIVDDALVTRKPSDTVDDSCGWWTFAVNPEDPAKSHMTIVVQSNISRLVESHDEPTDPEDVIAALKKLVVNHPAPPDENSPSFLMSFIERGRRLRPVLRRAIERAIREHSESSPRQSFQVDMVYIHGNEFNITLKHVIRQRRRGTPATQIQSYMDELTVNVLEDLPFLIATDEALEDEFAFVCELLDDSSRAVGDDDDSRASATDSPSSDNINGSPHDATSTALEEPPQLPSSKRKGEIVYPEVGAKNRFQYRQKEEMKALRAQVDHLKATLTRLNPSLAPTTAQKRSVWEKAAKEERRECKRALEENDHLRDAVHQQMTFVQHMQRLLVKKRPKLTTKEEHTAEWESYKLAAQQSLRVAAIHAIADRQVRRMQSALIRAGLFHTTDEIYHATPRVQPDRTILIDFVNHVTCPAPFDVVGAACWQVLSNTHDPSLPVDATQTVETIDPWTVYQHFSQTFRGLVTFSNSIRKCYVETHRYVIVWRTVLEDARHPHMGRGAIDNEWGWMMVSTEPGRDPAQWCRVTFLNQVMAVPDHAPPCTAMDVIEDAIRRYRFCERPADPAQSFSCAPPNDEFEHADDAMKVFMGKGKRLELALSAAINNIIQKRRGCDA</sequence>
<reference evidence="3" key="2">
    <citation type="submission" date="2019-06" db="EMBL/GenBank/DDBJ databases">
        <title>Genomics analysis of Aphanomyces spp. identifies a new class of oomycete effector associated with host adaptation.</title>
        <authorList>
            <person name="Gaulin E."/>
        </authorList>
    </citation>
    <scope>NUCLEOTIDE SEQUENCE</scope>
    <source>
        <strain evidence="3">CBS 578.67</strain>
    </source>
</reference>
<keyword evidence="5" id="KW-1185">Reference proteome</keyword>
<gene>
    <name evidence="4" type="primary">Aste57867_19618</name>
    <name evidence="3" type="ORF">As57867_019554</name>
    <name evidence="4" type="ORF">ASTE57867_19618</name>
</gene>
<feature type="compositionally biased region" description="Low complexity" evidence="2">
    <location>
        <begin position="498"/>
        <end position="507"/>
    </location>
</feature>
<dbReference type="EMBL" id="VJMH01006651">
    <property type="protein sequence ID" value="KAF0688797.1"/>
    <property type="molecule type" value="Genomic_DNA"/>
</dbReference>
<evidence type="ECO:0000313" key="5">
    <source>
        <dbReference type="Proteomes" id="UP000332933"/>
    </source>
</evidence>
<reference evidence="4 5" key="1">
    <citation type="submission" date="2019-03" db="EMBL/GenBank/DDBJ databases">
        <authorList>
            <person name="Gaulin E."/>
            <person name="Dumas B."/>
        </authorList>
    </citation>
    <scope>NUCLEOTIDE SEQUENCE [LARGE SCALE GENOMIC DNA]</scope>
    <source>
        <strain evidence="4">CBS 568.67</strain>
    </source>
</reference>
<dbReference type="OrthoDB" id="72677at2759"/>
<feature type="region of interest" description="Disordered" evidence="2">
    <location>
        <begin position="33"/>
        <end position="55"/>
    </location>
</feature>
<accession>A0A485LE79</accession>
<proteinExistence type="predicted"/>
<dbReference type="Proteomes" id="UP000332933">
    <property type="component" value="Unassembled WGS sequence"/>
</dbReference>